<proteinExistence type="predicted"/>
<evidence type="ECO:0000313" key="8">
    <source>
        <dbReference type="Proteomes" id="UP000324965"/>
    </source>
</evidence>
<keyword evidence="2" id="KW-0846">Cobalamin</keyword>
<dbReference type="NCBIfam" id="TIGR00640">
    <property type="entry name" value="acid_CoA_mut_C"/>
    <property type="match status" value="1"/>
</dbReference>
<keyword evidence="8" id="KW-1185">Reference proteome</keyword>
<comment type="cofactor">
    <cofactor evidence="1">
        <name>adenosylcob(III)alamin</name>
        <dbReference type="ChEBI" id="CHEBI:18408"/>
    </cofactor>
</comment>
<dbReference type="Proteomes" id="UP000324965">
    <property type="component" value="Unassembled WGS sequence"/>
</dbReference>
<dbReference type="InterPro" id="IPR006159">
    <property type="entry name" value="Acid_CoA_mut_C"/>
</dbReference>
<name>A0A5B0AZW9_9ACTN</name>
<dbReference type="Pfam" id="PF02310">
    <property type="entry name" value="B12-binding"/>
    <property type="match status" value="1"/>
</dbReference>
<reference evidence="7 8" key="1">
    <citation type="submission" date="2019-05" db="EMBL/GenBank/DDBJ databases">
        <authorList>
            <person name="Hariharan J."/>
            <person name="Choudoir M.J."/>
            <person name="Diebold P."/>
            <person name="Panke-Buisse K."/>
            <person name="Buckley D.H."/>
        </authorList>
    </citation>
    <scope>NUCLEOTIDE SEQUENCE [LARGE SCALE GENOMIC DNA]</scope>
    <source>
        <strain evidence="7 8">SUN51</strain>
    </source>
</reference>
<comment type="caution">
    <text evidence="7">The sequence shown here is derived from an EMBL/GenBank/DDBJ whole genome shotgun (WGS) entry which is preliminary data.</text>
</comment>
<dbReference type="PANTHER" id="PTHR48101:SF3">
    <property type="entry name" value="COENZYME B12-DEPENDENT MUTASE"/>
    <property type="match status" value="1"/>
</dbReference>
<dbReference type="GO" id="GO:0046872">
    <property type="term" value="F:metal ion binding"/>
    <property type="evidence" value="ECO:0007669"/>
    <property type="project" value="UniProtKB-KW"/>
</dbReference>
<dbReference type="InterPro" id="IPR006158">
    <property type="entry name" value="Cobalamin-bd"/>
</dbReference>
<dbReference type="SUPFAM" id="SSF52242">
    <property type="entry name" value="Cobalamin (vitamin B12)-binding domain"/>
    <property type="match status" value="1"/>
</dbReference>
<accession>A0A5B0AZW9</accession>
<evidence type="ECO:0000256" key="2">
    <source>
        <dbReference type="ARBA" id="ARBA00022628"/>
    </source>
</evidence>
<dbReference type="RefSeq" id="WP_149511845.1">
    <property type="nucleotide sequence ID" value="NZ_VDFC01000040.1"/>
</dbReference>
<dbReference type="EMBL" id="VDFC01000040">
    <property type="protein sequence ID" value="KAA0935438.1"/>
    <property type="molecule type" value="Genomic_DNA"/>
</dbReference>
<evidence type="ECO:0000256" key="5">
    <source>
        <dbReference type="ARBA" id="ARBA00023285"/>
    </source>
</evidence>
<keyword evidence="5" id="KW-0170">Cobalt</keyword>
<dbReference type="PROSITE" id="PS51332">
    <property type="entry name" value="B12_BINDING"/>
    <property type="match status" value="1"/>
</dbReference>
<dbReference type="GO" id="GO:0031419">
    <property type="term" value="F:cobalamin binding"/>
    <property type="evidence" value="ECO:0007669"/>
    <property type="project" value="UniProtKB-KW"/>
</dbReference>
<evidence type="ECO:0000256" key="4">
    <source>
        <dbReference type="ARBA" id="ARBA00023235"/>
    </source>
</evidence>
<dbReference type="AlphaFoldDB" id="A0A5B0AZW9"/>
<evidence type="ECO:0000259" key="6">
    <source>
        <dbReference type="PROSITE" id="PS51332"/>
    </source>
</evidence>
<protein>
    <submittedName>
        <fullName evidence="7">Cobalamin B12-binding domain-containing protein</fullName>
    </submittedName>
</protein>
<dbReference type="InterPro" id="IPR036724">
    <property type="entry name" value="Cobalamin-bd_sf"/>
</dbReference>
<organism evidence="7 8">
    <name type="scientific">Streptomyces apricus</name>
    <dbReference type="NCBI Taxonomy" id="1828112"/>
    <lineage>
        <taxon>Bacteria</taxon>
        <taxon>Bacillati</taxon>
        <taxon>Actinomycetota</taxon>
        <taxon>Actinomycetes</taxon>
        <taxon>Kitasatosporales</taxon>
        <taxon>Streptomycetaceae</taxon>
        <taxon>Streptomyces</taxon>
    </lineage>
</organism>
<keyword evidence="4" id="KW-0413">Isomerase</keyword>
<dbReference type="PANTHER" id="PTHR48101">
    <property type="entry name" value="METHYLMALONYL-COA MUTASE, MITOCHONDRIAL-RELATED"/>
    <property type="match status" value="1"/>
</dbReference>
<keyword evidence="3" id="KW-0479">Metal-binding</keyword>
<feature type="domain" description="B12-binding" evidence="6">
    <location>
        <begin position="5"/>
        <end position="133"/>
    </location>
</feature>
<evidence type="ECO:0000256" key="3">
    <source>
        <dbReference type="ARBA" id="ARBA00022723"/>
    </source>
</evidence>
<evidence type="ECO:0000313" key="7">
    <source>
        <dbReference type="EMBL" id="KAA0935438.1"/>
    </source>
</evidence>
<gene>
    <name evidence="7" type="ORF">FGF04_15285</name>
</gene>
<dbReference type="OrthoDB" id="9788468at2"/>
<evidence type="ECO:0000256" key="1">
    <source>
        <dbReference type="ARBA" id="ARBA00001922"/>
    </source>
</evidence>
<dbReference type="Gene3D" id="3.40.50.280">
    <property type="entry name" value="Cobalamin-binding domain"/>
    <property type="match status" value="1"/>
</dbReference>
<dbReference type="GO" id="GO:0016853">
    <property type="term" value="F:isomerase activity"/>
    <property type="evidence" value="ECO:0007669"/>
    <property type="project" value="UniProtKB-KW"/>
</dbReference>
<sequence length="142" mass="14892">MSSSPLRVIVAKPGLDGHDRGAKVVARALRDAGVEVIYTGLHQTPAQIVATAIQEDVDGIGLSVLSGAHMTTFKEVMKLLRHEDAEDIVVFGGGIIPADDVENLLNEGVAALFTPGTSTATVVDWVTTHVGTSKEPSRHVTA</sequence>
<dbReference type="CDD" id="cd02071">
    <property type="entry name" value="MM_CoA_mut_B12_BD"/>
    <property type="match status" value="1"/>
</dbReference>